<evidence type="ECO:0000313" key="1">
    <source>
        <dbReference type="EMBL" id="KAJ9104811.1"/>
    </source>
</evidence>
<gene>
    <name evidence="1" type="ORF">QFC19_003769</name>
</gene>
<evidence type="ECO:0000313" key="2">
    <source>
        <dbReference type="Proteomes" id="UP001241377"/>
    </source>
</evidence>
<dbReference type="EMBL" id="JASBWR010000038">
    <property type="protein sequence ID" value="KAJ9104811.1"/>
    <property type="molecule type" value="Genomic_DNA"/>
</dbReference>
<accession>A0ACC2W0B1</accession>
<proteinExistence type="predicted"/>
<reference evidence="1" key="1">
    <citation type="submission" date="2023-04" db="EMBL/GenBank/DDBJ databases">
        <title>Draft Genome sequencing of Naganishia species isolated from polar environments using Oxford Nanopore Technology.</title>
        <authorList>
            <person name="Leo P."/>
            <person name="Venkateswaran K."/>
        </authorList>
    </citation>
    <scope>NUCLEOTIDE SEQUENCE</scope>
    <source>
        <strain evidence="1">MNA-CCFEE 5261</strain>
    </source>
</reference>
<protein>
    <submittedName>
        <fullName evidence="1">Uncharacterized protein</fullName>
    </submittedName>
</protein>
<organism evidence="1 2">
    <name type="scientific">Naganishia cerealis</name>
    <dbReference type="NCBI Taxonomy" id="610337"/>
    <lineage>
        <taxon>Eukaryota</taxon>
        <taxon>Fungi</taxon>
        <taxon>Dikarya</taxon>
        <taxon>Basidiomycota</taxon>
        <taxon>Agaricomycotina</taxon>
        <taxon>Tremellomycetes</taxon>
        <taxon>Filobasidiales</taxon>
        <taxon>Filobasidiaceae</taxon>
        <taxon>Naganishia</taxon>
    </lineage>
</organism>
<sequence>MKPLSLADLTPLKVPHQLEILPYTIKTQFLQLHELVSGYIKTLDGYKQHQAQLRDVVNKLIEQLNEITTMINEYEDTAKTIEEQLAKIKELHQEFINLETYHYQLLAANFNQTFLKTKFKKLVESLDQEGYKIVQNVGKDHNDLETTLEQFRALRKKYHLRREKLNRWDEDRVTGFI</sequence>
<keyword evidence="2" id="KW-1185">Reference proteome</keyword>
<name>A0ACC2W0B1_9TREE</name>
<comment type="caution">
    <text evidence="1">The sequence shown here is derived from an EMBL/GenBank/DDBJ whole genome shotgun (WGS) entry which is preliminary data.</text>
</comment>
<dbReference type="Proteomes" id="UP001241377">
    <property type="component" value="Unassembled WGS sequence"/>
</dbReference>